<protein>
    <submittedName>
        <fullName evidence="3">ATP-binding Cassette (ABC) Superfamily</fullName>
    </submittedName>
</protein>
<feature type="region of interest" description="Disordered" evidence="1">
    <location>
        <begin position="34"/>
        <end position="68"/>
    </location>
</feature>
<keyword evidence="2" id="KW-0472">Membrane</keyword>
<accession>A0A0W8DG44</accession>
<organism evidence="3 4">
    <name type="scientific">Phytophthora nicotianae</name>
    <name type="common">Potato buckeye rot agent</name>
    <name type="synonym">Phytophthora parasitica</name>
    <dbReference type="NCBI Taxonomy" id="4792"/>
    <lineage>
        <taxon>Eukaryota</taxon>
        <taxon>Sar</taxon>
        <taxon>Stramenopiles</taxon>
        <taxon>Oomycota</taxon>
        <taxon>Peronosporomycetes</taxon>
        <taxon>Peronosporales</taxon>
        <taxon>Peronosporaceae</taxon>
        <taxon>Phytophthora</taxon>
    </lineage>
</organism>
<comment type="caution">
    <text evidence="3">The sequence shown here is derived from an EMBL/GenBank/DDBJ whole genome shotgun (WGS) entry which is preliminary data.</text>
</comment>
<keyword evidence="3" id="KW-0547">Nucleotide-binding</keyword>
<proteinExistence type="predicted"/>
<reference evidence="3 4" key="1">
    <citation type="submission" date="2015-11" db="EMBL/GenBank/DDBJ databases">
        <title>Genomes and virulence difference between two physiological races of Phytophthora nicotianae.</title>
        <authorList>
            <person name="Liu H."/>
            <person name="Ma X."/>
            <person name="Yu H."/>
            <person name="Fang D."/>
            <person name="Li Y."/>
            <person name="Wang X."/>
            <person name="Wang W."/>
            <person name="Dong Y."/>
            <person name="Xiao B."/>
        </authorList>
    </citation>
    <scope>NUCLEOTIDE SEQUENCE [LARGE SCALE GENOMIC DNA]</scope>
    <source>
        <strain evidence="4">race 1</strain>
    </source>
</reference>
<keyword evidence="2" id="KW-0812">Transmembrane</keyword>
<evidence type="ECO:0000313" key="4">
    <source>
        <dbReference type="Proteomes" id="UP000054636"/>
    </source>
</evidence>
<dbReference type="EMBL" id="LNFP01000231">
    <property type="protein sequence ID" value="KUF95338.1"/>
    <property type="molecule type" value="Genomic_DNA"/>
</dbReference>
<dbReference type="AlphaFoldDB" id="A0A0W8DG44"/>
<feature type="transmembrane region" description="Helical" evidence="2">
    <location>
        <begin position="6"/>
        <end position="29"/>
    </location>
</feature>
<evidence type="ECO:0000256" key="2">
    <source>
        <dbReference type="SAM" id="Phobius"/>
    </source>
</evidence>
<sequence length="68" mass="7178">MVSVYVWFVIGAGALLVACVAFTFIKTYLDDRERRRREAEGGGPYSSSSDNENGESVDKGGVGSGATA</sequence>
<evidence type="ECO:0000313" key="3">
    <source>
        <dbReference type="EMBL" id="KUF95338.1"/>
    </source>
</evidence>
<name>A0A0W8DG44_PHYNI</name>
<gene>
    <name evidence="3" type="ORF">AM588_10005326</name>
</gene>
<keyword evidence="3" id="KW-0067">ATP-binding</keyword>
<keyword evidence="2" id="KW-1133">Transmembrane helix</keyword>
<dbReference type="GO" id="GO:0005524">
    <property type="term" value="F:ATP binding"/>
    <property type="evidence" value="ECO:0007669"/>
    <property type="project" value="UniProtKB-KW"/>
</dbReference>
<evidence type="ECO:0000256" key="1">
    <source>
        <dbReference type="SAM" id="MobiDB-lite"/>
    </source>
</evidence>
<dbReference type="Proteomes" id="UP000054636">
    <property type="component" value="Unassembled WGS sequence"/>
</dbReference>